<feature type="compositionally biased region" description="Basic and acidic residues" evidence="21">
    <location>
        <begin position="741"/>
        <end position="754"/>
    </location>
</feature>
<feature type="region of interest" description="Disordered" evidence="21">
    <location>
        <begin position="868"/>
        <end position="888"/>
    </location>
</feature>
<dbReference type="PROSITE" id="PS01358">
    <property type="entry name" value="ZF_RANBP2_1"/>
    <property type="match status" value="2"/>
</dbReference>
<evidence type="ECO:0000256" key="19">
    <source>
        <dbReference type="ARBA" id="ARBA00079437"/>
    </source>
</evidence>
<dbReference type="InterPro" id="IPR008906">
    <property type="entry name" value="HATC_C_dom"/>
</dbReference>
<keyword evidence="14" id="KW-0472">Membrane</keyword>
<evidence type="ECO:0000256" key="20">
    <source>
        <dbReference type="PROSITE-ProRule" id="PRU00322"/>
    </source>
</evidence>
<keyword evidence="8" id="KW-0509">mRNA transport</keyword>
<evidence type="ECO:0000256" key="12">
    <source>
        <dbReference type="ARBA" id="ARBA00023125"/>
    </source>
</evidence>
<evidence type="ECO:0000256" key="14">
    <source>
        <dbReference type="ARBA" id="ARBA00023136"/>
    </source>
</evidence>
<feature type="region of interest" description="Disordered" evidence="21">
    <location>
        <begin position="1016"/>
        <end position="1046"/>
    </location>
</feature>
<comment type="cofactor">
    <cofactor evidence="1">
        <name>Zn(2+)</name>
        <dbReference type="ChEBI" id="CHEBI:29105"/>
    </cofactor>
</comment>
<evidence type="ECO:0000256" key="11">
    <source>
        <dbReference type="ARBA" id="ARBA00023010"/>
    </source>
</evidence>
<feature type="compositionally biased region" description="Basic residues" evidence="21">
    <location>
        <begin position="1111"/>
        <end position="1121"/>
    </location>
</feature>
<evidence type="ECO:0000256" key="5">
    <source>
        <dbReference type="ARBA" id="ARBA00022723"/>
    </source>
</evidence>
<proteinExistence type="inferred from homology"/>
<feature type="compositionally biased region" description="Polar residues" evidence="21">
    <location>
        <begin position="1088"/>
        <end position="1098"/>
    </location>
</feature>
<evidence type="ECO:0000256" key="6">
    <source>
        <dbReference type="ARBA" id="ARBA00022737"/>
    </source>
</evidence>
<dbReference type="EMBL" id="CACVKT020001843">
    <property type="protein sequence ID" value="CAC5372252.1"/>
    <property type="molecule type" value="Genomic_DNA"/>
</dbReference>
<evidence type="ECO:0000256" key="2">
    <source>
        <dbReference type="ARBA" id="ARBA00004126"/>
    </source>
</evidence>
<evidence type="ECO:0000313" key="23">
    <source>
        <dbReference type="EMBL" id="CAC5372252.1"/>
    </source>
</evidence>
<evidence type="ECO:0000256" key="9">
    <source>
        <dbReference type="ARBA" id="ARBA00022833"/>
    </source>
</evidence>
<feature type="region of interest" description="Disordered" evidence="21">
    <location>
        <begin position="1059"/>
        <end position="1121"/>
    </location>
</feature>
<feature type="domain" description="RanBP2-type" evidence="22">
    <location>
        <begin position="349"/>
        <end position="380"/>
    </location>
</feature>
<dbReference type="GO" id="GO:0051028">
    <property type="term" value="P:mRNA transport"/>
    <property type="evidence" value="ECO:0007669"/>
    <property type="project" value="UniProtKB-KW"/>
</dbReference>
<keyword evidence="12" id="KW-0238">DNA-binding</keyword>
<dbReference type="GO" id="GO:0005643">
    <property type="term" value="C:nuclear pore"/>
    <property type="evidence" value="ECO:0007669"/>
    <property type="project" value="UniProtKB-SubCell"/>
</dbReference>
<evidence type="ECO:0000256" key="3">
    <source>
        <dbReference type="ARBA" id="ARBA00004567"/>
    </source>
</evidence>
<gene>
    <name evidence="23" type="ORF">MCOR_10404</name>
</gene>
<keyword evidence="5" id="KW-0479">Metal-binding</keyword>
<dbReference type="AlphaFoldDB" id="A0A6J8AU62"/>
<organism evidence="23 24">
    <name type="scientific">Mytilus coruscus</name>
    <name type="common">Sea mussel</name>
    <dbReference type="NCBI Taxonomy" id="42192"/>
    <lineage>
        <taxon>Eukaryota</taxon>
        <taxon>Metazoa</taxon>
        <taxon>Spiralia</taxon>
        <taxon>Lophotrochozoa</taxon>
        <taxon>Mollusca</taxon>
        <taxon>Bivalvia</taxon>
        <taxon>Autobranchia</taxon>
        <taxon>Pteriomorphia</taxon>
        <taxon>Mytilida</taxon>
        <taxon>Mytiloidea</taxon>
        <taxon>Mytilidae</taxon>
        <taxon>Mytilinae</taxon>
        <taxon>Mytilus</taxon>
    </lineage>
</organism>
<evidence type="ECO:0000256" key="8">
    <source>
        <dbReference type="ARBA" id="ARBA00022816"/>
    </source>
</evidence>
<evidence type="ECO:0000259" key="22">
    <source>
        <dbReference type="PROSITE" id="PS50199"/>
    </source>
</evidence>
<evidence type="ECO:0000256" key="13">
    <source>
        <dbReference type="ARBA" id="ARBA00023132"/>
    </source>
</evidence>
<dbReference type="SUPFAM" id="SSF53098">
    <property type="entry name" value="Ribonuclease H-like"/>
    <property type="match status" value="1"/>
</dbReference>
<name>A0A6J8AU62_MYTCO</name>
<feature type="region of interest" description="Disordered" evidence="21">
    <location>
        <begin position="910"/>
        <end position="946"/>
    </location>
</feature>
<evidence type="ECO:0000256" key="15">
    <source>
        <dbReference type="ARBA" id="ARBA00023242"/>
    </source>
</evidence>
<dbReference type="SMART" id="SM00547">
    <property type="entry name" value="ZnF_RBZ"/>
    <property type="match status" value="2"/>
</dbReference>
<comment type="subcellular location">
    <subcellularLocation>
        <location evidence="2">Nucleus membrane</location>
    </subcellularLocation>
    <subcellularLocation>
        <location evidence="3">Nucleus</location>
        <location evidence="3">Nuclear pore complex</location>
    </subcellularLocation>
</comment>
<feature type="compositionally biased region" description="Polar residues" evidence="21">
    <location>
        <begin position="557"/>
        <end position="566"/>
    </location>
</feature>
<dbReference type="InterPro" id="IPR001876">
    <property type="entry name" value="Znf_RanBP2"/>
</dbReference>
<feature type="region of interest" description="Disordered" evidence="21">
    <location>
        <begin position="501"/>
        <end position="528"/>
    </location>
</feature>
<comment type="similarity">
    <text evidence="16">Belongs to the NUP153 family.</text>
</comment>
<evidence type="ECO:0000313" key="24">
    <source>
        <dbReference type="Proteomes" id="UP000507470"/>
    </source>
</evidence>
<feature type="domain" description="RanBP2-type" evidence="22">
    <location>
        <begin position="401"/>
        <end position="430"/>
    </location>
</feature>
<reference evidence="23 24" key="1">
    <citation type="submission" date="2020-06" db="EMBL/GenBank/DDBJ databases">
        <authorList>
            <person name="Li R."/>
            <person name="Bekaert M."/>
        </authorList>
    </citation>
    <scope>NUCLEOTIDE SEQUENCE [LARGE SCALE GENOMIC DNA]</scope>
    <source>
        <strain evidence="24">wild</strain>
    </source>
</reference>
<keyword evidence="24" id="KW-1185">Reference proteome</keyword>
<evidence type="ECO:0000256" key="18">
    <source>
        <dbReference type="ARBA" id="ARBA00078197"/>
    </source>
</evidence>
<dbReference type="Pfam" id="PF00641">
    <property type="entry name" value="Zn_ribbon_RanBP"/>
    <property type="match status" value="2"/>
</dbReference>
<feature type="region of interest" description="Disordered" evidence="21">
    <location>
        <begin position="680"/>
        <end position="760"/>
    </location>
</feature>
<dbReference type="FunFam" id="4.10.1060.10:FF:000001">
    <property type="entry name" value="Nuclear pore complex protein Nup153"/>
    <property type="match status" value="2"/>
</dbReference>
<feature type="region of interest" description="Disordered" evidence="21">
    <location>
        <begin position="554"/>
        <end position="595"/>
    </location>
</feature>
<keyword evidence="7 20" id="KW-0863">Zinc-finger</keyword>
<feature type="compositionally biased region" description="Low complexity" evidence="21">
    <location>
        <begin position="683"/>
        <end position="693"/>
    </location>
</feature>
<evidence type="ECO:0000256" key="4">
    <source>
        <dbReference type="ARBA" id="ARBA00022448"/>
    </source>
</evidence>
<dbReference type="InterPro" id="IPR036443">
    <property type="entry name" value="Znf_RanBP2_sf"/>
</dbReference>
<dbReference type="Pfam" id="PF05699">
    <property type="entry name" value="Dimer_Tnp_hAT"/>
    <property type="match status" value="1"/>
</dbReference>
<feature type="compositionally biased region" description="Polar residues" evidence="21">
    <location>
        <begin position="699"/>
        <end position="717"/>
    </location>
</feature>
<feature type="compositionally biased region" description="Polar residues" evidence="21">
    <location>
        <begin position="726"/>
        <end position="736"/>
    </location>
</feature>
<feature type="compositionally biased region" description="Low complexity" evidence="21">
    <location>
        <begin position="1069"/>
        <end position="1081"/>
    </location>
</feature>
<feature type="compositionally biased region" description="Polar residues" evidence="21">
    <location>
        <begin position="918"/>
        <end position="946"/>
    </location>
</feature>
<dbReference type="GO" id="GO:0008270">
    <property type="term" value="F:zinc ion binding"/>
    <property type="evidence" value="ECO:0007669"/>
    <property type="project" value="UniProtKB-KW"/>
</dbReference>
<keyword evidence="9" id="KW-0862">Zinc</keyword>
<evidence type="ECO:0000256" key="17">
    <source>
        <dbReference type="ARBA" id="ARBA00068609"/>
    </source>
</evidence>
<dbReference type="GO" id="GO:0015031">
    <property type="term" value="P:protein transport"/>
    <property type="evidence" value="ECO:0007669"/>
    <property type="project" value="UniProtKB-KW"/>
</dbReference>
<accession>A0A6J8AU62</accession>
<dbReference type="Gene3D" id="4.10.1060.10">
    <property type="entry name" value="Zinc finger, RanBP2-type"/>
    <property type="match status" value="2"/>
</dbReference>
<keyword evidence="15" id="KW-0539">Nucleus</keyword>
<dbReference type="GO" id="GO:0031965">
    <property type="term" value="C:nuclear membrane"/>
    <property type="evidence" value="ECO:0007669"/>
    <property type="project" value="UniProtKB-SubCell"/>
</dbReference>
<dbReference type="Proteomes" id="UP000507470">
    <property type="component" value="Unassembled WGS sequence"/>
</dbReference>
<dbReference type="GO" id="GO:0003677">
    <property type="term" value="F:DNA binding"/>
    <property type="evidence" value="ECO:0007669"/>
    <property type="project" value="UniProtKB-KW"/>
</dbReference>
<evidence type="ECO:0000256" key="1">
    <source>
        <dbReference type="ARBA" id="ARBA00001947"/>
    </source>
</evidence>
<dbReference type="OrthoDB" id="79830at2759"/>
<keyword evidence="11" id="KW-0811">Translocation</keyword>
<keyword evidence="13" id="KW-0906">Nuclear pore complex</keyword>
<evidence type="ECO:0000256" key="10">
    <source>
        <dbReference type="ARBA" id="ARBA00022927"/>
    </source>
</evidence>
<keyword evidence="6" id="KW-0677">Repeat</keyword>
<evidence type="ECO:0000256" key="7">
    <source>
        <dbReference type="ARBA" id="ARBA00022771"/>
    </source>
</evidence>
<dbReference type="PANTHER" id="PTHR46880">
    <property type="entry name" value="RAS-ASSOCIATING DOMAIN-CONTAINING PROTEIN"/>
    <property type="match status" value="1"/>
</dbReference>
<dbReference type="SUPFAM" id="SSF90209">
    <property type="entry name" value="Ran binding protein zinc finger-like"/>
    <property type="match status" value="2"/>
</dbReference>
<dbReference type="PROSITE" id="PS50199">
    <property type="entry name" value="ZF_RANBP2_2"/>
    <property type="match status" value="2"/>
</dbReference>
<dbReference type="GO" id="GO:0046983">
    <property type="term" value="F:protein dimerization activity"/>
    <property type="evidence" value="ECO:0007669"/>
    <property type="project" value="InterPro"/>
</dbReference>
<evidence type="ECO:0000256" key="21">
    <source>
        <dbReference type="SAM" id="MobiDB-lite"/>
    </source>
</evidence>
<keyword evidence="4" id="KW-0813">Transport</keyword>
<dbReference type="InterPro" id="IPR012337">
    <property type="entry name" value="RNaseH-like_sf"/>
</dbReference>
<evidence type="ECO:0000256" key="16">
    <source>
        <dbReference type="ARBA" id="ARBA00060842"/>
    </source>
</evidence>
<sequence>MVDEVTDNRTIKHLAICTRYISKDGKVQNGFLTDIELQNAKADNITEAITDELSSRELSIQDMAGFASDGAAVFTGCINGVSKQLKDLNPHLLTHHCRDHRLALACRDSFKQIPLMKKLDQKRDVHLGNIKTSVEKTVNLLTTRKTQNGPWLQKEEHLRSTCNITDPPPVDFDTKVRECFLNGLIENITVRFKDADTIDQLAILDLTGTDNIETMYGYTEIEALANTFDMDPETLLIQWQDFIALVSSAELTDRSLPSLLELFHSPCHKDKNLLSMYPLVAKLFSVAIIQPLSTAEVERIFSQVKLIKTSHRANLKTQTLTKILTVKLNFHTITVLFFAAVPKIDSLAKFAVKGWTCNVCLVSNKDDAEKCVACAEPKPGLKKSTSKSAGGDSLQSIFKKPSGNWDCDVCLVPNKGDVTKCIACETPRPGTQPSSSGGLKIAPGAFSGQSGFILPAGSNSNSNSGFSLGGDSKSSSGSGFKFSGETTSAGSGFKFGDSSVKLSDDSDKQSSNVKSDNKEKGGFVFGKSNSFSPQKSALTGTGFKFGENKPDEINKSGFLSQNSLSGTKDKSSASGFMLGKTSSECSDKTDGVSKLNSDSTVILDSTKISVTTSTVATTGLAFNSNSDSETKTLTTPGGINFGQSVSATGQKPANGGFVFGQSSNNDSLANIKTTSVNSIFGTSSSNKSDSSNSIFGSDPKTSINSFTGTNNSGFSFNKTEDKKSEPSFNNQSTKVSPNLKRSRDDETGPGEKKKPFAAPSTASSGLFQFASTNAAPSSAFGQNKESKPTAFAAPSFNFGGAAPTNSTAGFNAVPQTTTSSIFNSTGSSISSGTVFGSAATVTSSSTGSPFVFGASSANPATSSVTFGSTPQTSSLFNNSKSSTPTFGTSTSIPSFGSPISTVGGFGSTATGFGSSSTNPQFGVSQPSSTPAFGAQQTSTPAFGTPQTTAPAFGTPHTSVPAFGAPQSSIPSFGTPQKPSGPVFGATQNASFGPTPVTSSTSGGFNFSAAPSFIFGQSSNTPQQPPAPSAAVFQFGGPKQAEAPQQPTVPAGGFNFGQAASTPAGTPYNFSAAPTPAATPSFGAGGFGQPSTPQQSGTGMFNIGAGSTDNRKIKKAVRKIRR</sequence>
<protein>
    <recommendedName>
        <fullName evidence="17">Nuclear pore complex protein Nup153</fullName>
    </recommendedName>
    <alternativeName>
        <fullName evidence="19">153 kDa nucleoporin</fullName>
    </alternativeName>
    <alternativeName>
        <fullName evidence="18">Nucleoporin Nup153</fullName>
    </alternativeName>
</protein>
<dbReference type="PANTHER" id="PTHR46880:SF5">
    <property type="entry name" value="DUF4371 DOMAIN-CONTAINING PROTEIN"/>
    <property type="match status" value="1"/>
</dbReference>
<keyword evidence="10" id="KW-0653">Protein transport</keyword>